<reference evidence="6" key="2">
    <citation type="submission" date="2021-04" db="EMBL/GenBank/DDBJ databases">
        <authorList>
            <person name="Gilroy R."/>
        </authorList>
    </citation>
    <scope>NUCLEOTIDE SEQUENCE</scope>
    <source>
        <strain evidence="6">CHK179-7159</strain>
    </source>
</reference>
<evidence type="ECO:0000256" key="3">
    <source>
        <dbReference type="ARBA" id="ARBA00023002"/>
    </source>
</evidence>
<protein>
    <submittedName>
        <fullName evidence="6">FAD-dependent oxidoreductase</fullName>
    </submittedName>
</protein>
<dbReference type="AlphaFoldDB" id="A0A9D2I9R4"/>
<dbReference type="InterPro" id="IPR008979">
    <property type="entry name" value="Galactose-bd-like_sf"/>
</dbReference>
<organism evidence="6 7">
    <name type="scientific">Candidatus Eisenbergiella merdipullorum</name>
    <dbReference type="NCBI Taxonomy" id="2838553"/>
    <lineage>
        <taxon>Bacteria</taxon>
        <taxon>Bacillati</taxon>
        <taxon>Bacillota</taxon>
        <taxon>Clostridia</taxon>
        <taxon>Lachnospirales</taxon>
        <taxon>Lachnospiraceae</taxon>
        <taxon>Eisenbergiella</taxon>
    </lineage>
</organism>
<dbReference type="Pfam" id="PF12831">
    <property type="entry name" value="FAD_oxidored"/>
    <property type="match status" value="1"/>
</dbReference>
<dbReference type="GO" id="GO:0046872">
    <property type="term" value="F:metal ion binding"/>
    <property type="evidence" value="ECO:0007669"/>
    <property type="project" value="UniProtKB-KW"/>
</dbReference>
<keyword evidence="5" id="KW-0411">Iron-sulfur</keyword>
<keyword evidence="1" id="KW-0004">4Fe-4S</keyword>
<evidence type="ECO:0000256" key="1">
    <source>
        <dbReference type="ARBA" id="ARBA00022485"/>
    </source>
</evidence>
<dbReference type="Proteomes" id="UP000886858">
    <property type="component" value="Unassembled WGS sequence"/>
</dbReference>
<dbReference type="GO" id="GO:0016491">
    <property type="term" value="F:oxidoreductase activity"/>
    <property type="evidence" value="ECO:0007669"/>
    <property type="project" value="UniProtKB-KW"/>
</dbReference>
<dbReference type="GO" id="GO:0051539">
    <property type="term" value="F:4 iron, 4 sulfur cluster binding"/>
    <property type="evidence" value="ECO:0007669"/>
    <property type="project" value="UniProtKB-KW"/>
</dbReference>
<evidence type="ECO:0000256" key="4">
    <source>
        <dbReference type="ARBA" id="ARBA00023004"/>
    </source>
</evidence>
<dbReference type="PANTHER" id="PTHR43498">
    <property type="entry name" value="FERREDOXIN:COB-COM HETERODISULFIDE REDUCTASE SUBUNIT A"/>
    <property type="match status" value="1"/>
</dbReference>
<accession>A0A9D2I9R4</accession>
<dbReference type="InterPro" id="IPR039650">
    <property type="entry name" value="HdrA-like"/>
</dbReference>
<keyword evidence="3" id="KW-0560">Oxidoreductase</keyword>
<gene>
    <name evidence="6" type="ORF">H9717_16575</name>
</gene>
<name>A0A9D2I9R4_9FIRM</name>
<dbReference type="InterPro" id="IPR036188">
    <property type="entry name" value="FAD/NAD-bd_sf"/>
</dbReference>
<dbReference type="SUPFAM" id="SSF49785">
    <property type="entry name" value="Galactose-binding domain-like"/>
    <property type="match status" value="1"/>
</dbReference>
<dbReference type="SUPFAM" id="SSF51905">
    <property type="entry name" value="FAD/NAD(P)-binding domain"/>
    <property type="match status" value="1"/>
</dbReference>
<evidence type="ECO:0000313" key="7">
    <source>
        <dbReference type="Proteomes" id="UP000886858"/>
    </source>
</evidence>
<dbReference type="Gene3D" id="3.50.50.60">
    <property type="entry name" value="FAD/NAD(P)-binding domain"/>
    <property type="match status" value="1"/>
</dbReference>
<comment type="caution">
    <text evidence="6">The sequence shown here is derived from an EMBL/GenBank/DDBJ whole genome shotgun (WGS) entry which is preliminary data.</text>
</comment>
<dbReference type="EMBL" id="DWYY01000194">
    <property type="protein sequence ID" value="HJA94702.1"/>
    <property type="molecule type" value="Genomic_DNA"/>
</dbReference>
<dbReference type="Gene3D" id="2.60.120.260">
    <property type="entry name" value="Galactose-binding domain-like"/>
    <property type="match status" value="2"/>
</dbReference>
<dbReference type="PANTHER" id="PTHR43498:SF1">
    <property type="entry name" value="COB--COM HETERODISULFIDE REDUCTASE IRON-SULFUR SUBUNIT A"/>
    <property type="match status" value="1"/>
</dbReference>
<reference evidence="6" key="1">
    <citation type="journal article" date="2021" name="PeerJ">
        <title>Extensive microbial diversity within the chicken gut microbiome revealed by metagenomics and culture.</title>
        <authorList>
            <person name="Gilroy R."/>
            <person name="Ravi A."/>
            <person name="Getino M."/>
            <person name="Pursley I."/>
            <person name="Horton D.L."/>
            <person name="Alikhan N.F."/>
            <person name="Baker D."/>
            <person name="Gharbi K."/>
            <person name="Hall N."/>
            <person name="Watson M."/>
            <person name="Adriaenssens E.M."/>
            <person name="Foster-Nyarko E."/>
            <person name="Jarju S."/>
            <person name="Secka A."/>
            <person name="Antonio M."/>
            <person name="Oren A."/>
            <person name="Chaudhuri R.R."/>
            <person name="La Ragione R."/>
            <person name="Hildebrand F."/>
            <person name="Pallen M.J."/>
        </authorList>
    </citation>
    <scope>NUCLEOTIDE SEQUENCE</scope>
    <source>
        <strain evidence="6">CHK179-7159</strain>
    </source>
</reference>
<evidence type="ECO:0000313" key="6">
    <source>
        <dbReference type="EMBL" id="HJA94702.1"/>
    </source>
</evidence>
<keyword evidence="4" id="KW-0408">Iron</keyword>
<keyword evidence="2" id="KW-0479">Metal-binding</keyword>
<proteinExistence type="predicted"/>
<sequence length="738" mass="82513">MERIWIDALEFDDYGGFRRDTQFVREMGQGYLLADGVGTPAAPAAVKFSVLQKGMYRVFLRTKNWCVGYEPDGLIVEVDGKKSGHVSGMMQIPDWYFETAGDFELDAGVHTLRIYDTTGWFGRFSAVVITDDFDFCPSPEKSRWKAQRAAMKGLKDTVTDHGHYDLLIAGGGVPGVTAAVTAARHGLRVALLNDRPVLGGNGSEEGNVTLEGAAHRGYHETGVIYEIKNIRQEEKISWSDAFDRFVKKEVNITVFSNMLVDDCQCENGRIRTVHAVDTVDLTEHSFSADQFVDNTGDGWLGYYAGAYYHIGREARWEYGEDFAPEVADGNTMSGCNGGTHLETGDAFFSYCADYADEETPFIAPDWAFKLPQGEEMNRQPHTIDRGEWWLENRNDYDDLWNQEYTRDALIRVSAGFFDWLKNSWPEKERAAKLKLTGLATFNAKRESRRLIGDHVMTQNDFRLRPDFPDAVCYCGWNIDVHHIMGIFSGREGAFTCDEKIGITQLPFRCLYSKNIDNLMMAGRDISVSHIGLGPARVMLTGASMGQAVATAAVLCKKYNLDPREVGKQHMDELQQMLLKDGQSIPGCTNHDPRDLALTAVITADSWESGGRPENVINGRTRATDGGDYAWISGAPLPQSLILTLKEPREISQVRVTLDMPFARYTMGYQPMPSKDETLADFTVDICVDGEWKCVGKVKNNIQRLVVLDFTPSLASAVRINALRATAIDRAVIPEVRIY</sequence>
<evidence type="ECO:0000256" key="2">
    <source>
        <dbReference type="ARBA" id="ARBA00022723"/>
    </source>
</evidence>
<evidence type="ECO:0000256" key="5">
    <source>
        <dbReference type="ARBA" id="ARBA00023014"/>
    </source>
</evidence>